<dbReference type="GO" id="GO:0017168">
    <property type="term" value="F:5-oxoprolinase (ATP-hydrolyzing) activity"/>
    <property type="evidence" value="ECO:0007669"/>
    <property type="project" value="TreeGrafter"/>
</dbReference>
<keyword evidence="7" id="KW-1185">Reference proteome</keyword>
<organism evidence="6 7">
    <name type="scientific">Arcicella aurantiaca</name>
    <dbReference type="NCBI Taxonomy" id="591202"/>
    <lineage>
        <taxon>Bacteria</taxon>
        <taxon>Pseudomonadati</taxon>
        <taxon>Bacteroidota</taxon>
        <taxon>Cytophagia</taxon>
        <taxon>Cytophagales</taxon>
        <taxon>Flectobacillaceae</taxon>
        <taxon>Arcicella</taxon>
    </lineage>
</organism>
<dbReference type="PANTHER" id="PTHR11365">
    <property type="entry name" value="5-OXOPROLINASE RELATED"/>
    <property type="match status" value="1"/>
</dbReference>
<dbReference type="InterPro" id="IPR002821">
    <property type="entry name" value="Hydantoinase_A"/>
</dbReference>
<evidence type="ECO:0000313" key="7">
    <source>
        <dbReference type="Proteomes" id="UP000245489"/>
    </source>
</evidence>
<dbReference type="GO" id="GO:0005829">
    <property type="term" value="C:cytosol"/>
    <property type="evidence" value="ECO:0007669"/>
    <property type="project" value="TreeGrafter"/>
</dbReference>
<dbReference type="Proteomes" id="UP000245489">
    <property type="component" value="Unassembled WGS sequence"/>
</dbReference>
<dbReference type="InterPro" id="IPR045079">
    <property type="entry name" value="Oxoprolinase-like"/>
</dbReference>
<gene>
    <name evidence="6" type="ORF">LV89_02324</name>
</gene>
<dbReference type="GO" id="GO:0006749">
    <property type="term" value="P:glutathione metabolic process"/>
    <property type="evidence" value="ECO:0007669"/>
    <property type="project" value="TreeGrafter"/>
</dbReference>
<dbReference type="RefSeq" id="WP_109743057.1">
    <property type="nucleotide sequence ID" value="NZ_QGGO01000011.1"/>
</dbReference>
<sequence length="1259" mass="138901">MIKSFQISIDTGGTFTDCIATDNFGTEYRCKILSNSSIRGEVIENISANKFKVKQSWLLKRDILKDYLFLILGHDFQAHVLNFDIQESTLEIDKPIPESLQNQVFSFALTANEEAPVLGARLITETALDEQFPPIEMRIGSTKGTNALLEMKGAKTAFIVTKGFKDLLVIGNQARPDIFALNIIRPEPLYDVVIEIEEQIDSLGNIVQSLVLEENSLVESLKNQGVESIAICLKNAYRNNIHEKQLQTVLKKNFQFVNISTELSPQIKFVNRAETTVVNAYLAPIISNYLQNITDKLPNQSLKVMTSAGSLVKSNAFYPKDSLFSGPAGGVVGASVIAQEANKQHFIAFDMGGTSTDVARFDGNFEYQFSQQIGNAQIFSPSLAIETVAAGGGSICTYDGYKLSVGPESAGSNPGPACYGAGGPLTITDVNLLLGRLDATQFSIPVFVEKAEARLQEILQNANFQIDREEVLEGFRAIANEKMAETVRKISITKGYDTQDYALVAFGGAGGLHACGIANLLKINTILLPKDAGILSAFGISKAKVERFSEASVLQNFDKSFTNKLEKHFLDLEIEVKEKLQNDGIYDDKIEIKSRLLYLRFKGQDSSIEIEWVDFERVIDNFKEKYTSIFGHWVENRLIEVESIRVIGSEKTEVSNNINAETTILDYYTPKPSHFINAWVGGKYDSVPVYIRENLTFGAKITGFALLLDRFSTAVIENNWEFTLDEFGTGHITKTQVISENPFMNEVTQLELFTNRFMAIAENMGVLLQRTSLSVNVKERLDFSCALLDADAELIANAPHIPVHLGSLGVCVRSVLKYLPIEKGDVVITNHPKYGGSHLPDVTLISSVFSHENQLIGYVVNRCHHSEIGGIRPASMPPYSQNLAEEGVVIPPMYLVKNGEIRWEEIRNVLTIAKYPTRSVGENLADLNAALAANRNGEIALQNLVKNYGLSNVHFYMNRLKTYSTQKMKERLQNFGIGTYEAEEYLDVSSENKEIYPLKVKVQIAQNECKIDFSGSAKTHSGNLNANIAIVNSVVVYVLRLLLNEKIPLNDGILKAVNIIIPEKSILNPDFPDNVEKCPAVVGGNVEVSQRLTDTLLKAFGIVACSQGTMNNFLFGNSKFGYYETICGGSGAGEGFAGTSGVHTHMTNTRITDAEVMELRYPVYLNRFEIRENSGGNGAFKGGNGIIREVTFLEEVDVSLLRQHQEQQPYGINGGENGRVGKHILTKLDGTTLISNEFAAQKGDKLTIWTPGGGGFGKA</sequence>
<dbReference type="EMBL" id="QGGO01000011">
    <property type="protein sequence ID" value="PWK26479.1"/>
    <property type="molecule type" value="Genomic_DNA"/>
</dbReference>
<dbReference type="InterPro" id="IPR008040">
    <property type="entry name" value="Hydant_A_N"/>
</dbReference>
<protein>
    <submittedName>
        <fullName evidence="6">5-oxoprolinase (ATP-hydrolysing)</fullName>
    </submittedName>
</protein>
<dbReference type="PANTHER" id="PTHR11365:SF23">
    <property type="entry name" value="HYPOTHETICAL 5-OXOPROLINASE (EUROFUNG)-RELATED"/>
    <property type="match status" value="1"/>
</dbReference>
<dbReference type="InterPro" id="IPR003692">
    <property type="entry name" value="Hydantoinase_B"/>
</dbReference>
<dbReference type="AlphaFoldDB" id="A0A316EAX5"/>
<evidence type="ECO:0000259" key="4">
    <source>
        <dbReference type="Pfam" id="PF05378"/>
    </source>
</evidence>
<dbReference type="Pfam" id="PF02538">
    <property type="entry name" value="Hydantoinase_B"/>
    <property type="match status" value="1"/>
</dbReference>
<evidence type="ECO:0000256" key="1">
    <source>
        <dbReference type="ARBA" id="ARBA00010403"/>
    </source>
</evidence>
<accession>A0A316EAX5</accession>
<proteinExistence type="inferred from homology"/>
<dbReference type="Pfam" id="PF01968">
    <property type="entry name" value="Hydantoinase_A"/>
    <property type="match status" value="1"/>
</dbReference>
<feature type="domain" description="Hydantoinase/oxoprolinase N-terminal" evidence="4">
    <location>
        <begin position="109"/>
        <end position="252"/>
    </location>
</feature>
<feature type="domain" description="Acetophenone carboxylase-like C-terminal" evidence="5">
    <location>
        <begin position="561"/>
        <end position="729"/>
    </location>
</feature>
<dbReference type="InterPro" id="IPR049517">
    <property type="entry name" value="ACX-like_C"/>
</dbReference>
<evidence type="ECO:0000313" key="6">
    <source>
        <dbReference type="EMBL" id="PWK26479.1"/>
    </source>
</evidence>
<dbReference type="Pfam" id="PF19278">
    <property type="entry name" value="Hydant_A_C"/>
    <property type="match status" value="1"/>
</dbReference>
<comment type="caution">
    <text evidence="6">The sequence shown here is derived from an EMBL/GenBank/DDBJ whole genome shotgun (WGS) entry which is preliminary data.</text>
</comment>
<reference evidence="6 7" key="1">
    <citation type="submission" date="2018-05" db="EMBL/GenBank/DDBJ databases">
        <title>Genomic Encyclopedia of Archaeal and Bacterial Type Strains, Phase II (KMG-II): from individual species to whole genera.</title>
        <authorList>
            <person name="Goeker M."/>
        </authorList>
    </citation>
    <scope>NUCLEOTIDE SEQUENCE [LARGE SCALE GENOMIC DNA]</scope>
    <source>
        <strain evidence="6 7">DSM 22214</strain>
    </source>
</reference>
<name>A0A316EAX5_9BACT</name>
<evidence type="ECO:0000259" key="3">
    <source>
        <dbReference type="Pfam" id="PF02538"/>
    </source>
</evidence>
<feature type="domain" description="Hydantoinase B/oxoprolinase" evidence="3">
    <location>
        <begin position="748"/>
        <end position="1258"/>
    </location>
</feature>
<dbReference type="Pfam" id="PF05378">
    <property type="entry name" value="Hydant_A_N"/>
    <property type="match status" value="1"/>
</dbReference>
<dbReference type="OrthoDB" id="9768323at2"/>
<feature type="domain" description="Hydantoinase A/oxoprolinase" evidence="2">
    <location>
        <begin position="272"/>
        <end position="546"/>
    </location>
</feature>
<evidence type="ECO:0000259" key="5">
    <source>
        <dbReference type="Pfam" id="PF19278"/>
    </source>
</evidence>
<evidence type="ECO:0000259" key="2">
    <source>
        <dbReference type="Pfam" id="PF01968"/>
    </source>
</evidence>
<comment type="similarity">
    <text evidence="1">Belongs to the oxoprolinase family.</text>
</comment>